<dbReference type="CDD" id="cd15263">
    <property type="entry name" value="7tmB1_DH_R"/>
    <property type="match status" value="1"/>
</dbReference>
<dbReference type="RefSeq" id="XP_025422366.1">
    <property type="nucleotide sequence ID" value="XM_025566581.1"/>
</dbReference>
<evidence type="ECO:0000256" key="4">
    <source>
        <dbReference type="ARBA" id="ARBA00022692"/>
    </source>
</evidence>
<evidence type="ECO:0000256" key="3">
    <source>
        <dbReference type="ARBA" id="ARBA00022475"/>
    </source>
</evidence>
<keyword evidence="7 13" id="KW-0472">Membrane</keyword>
<dbReference type="SUPFAM" id="SSF111418">
    <property type="entry name" value="Hormone receptor domain"/>
    <property type="match status" value="1"/>
</dbReference>
<protein>
    <recommendedName>
        <fullName evidence="12">Diuretic hormone receptor</fullName>
    </recommendedName>
</protein>
<dbReference type="AlphaFoldDB" id="A0A8B8GIF0"/>
<evidence type="ECO:0000259" key="14">
    <source>
        <dbReference type="PROSITE" id="PS50227"/>
    </source>
</evidence>
<evidence type="ECO:0000313" key="17">
    <source>
        <dbReference type="RefSeq" id="XP_025422366.1"/>
    </source>
</evidence>
<evidence type="ECO:0000256" key="12">
    <source>
        <dbReference type="ARBA" id="ARBA00071387"/>
    </source>
</evidence>
<feature type="domain" description="G-protein coupled receptors family 2 profile 2" evidence="15">
    <location>
        <begin position="96"/>
        <end position="349"/>
    </location>
</feature>
<dbReference type="Proteomes" id="UP000694846">
    <property type="component" value="Unplaced"/>
</dbReference>
<feature type="domain" description="G-protein coupled receptors family 2 profile 1" evidence="14">
    <location>
        <begin position="21"/>
        <end position="82"/>
    </location>
</feature>
<dbReference type="GeneID" id="112692059"/>
<feature type="transmembrane region" description="Helical" evidence="13">
    <location>
        <begin position="133"/>
        <end position="152"/>
    </location>
</feature>
<evidence type="ECO:0000256" key="7">
    <source>
        <dbReference type="ARBA" id="ARBA00023136"/>
    </source>
</evidence>
<feature type="transmembrane region" description="Helical" evidence="13">
    <location>
        <begin position="98"/>
        <end position="121"/>
    </location>
</feature>
<evidence type="ECO:0000256" key="5">
    <source>
        <dbReference type="ARBA" id="ARBA00022989"/>
    </source>
</evidence>
<keyword evidence="10" id="KW-0807">Transducer</keyword>
<evidence type="ECO:0000313" key="16">
    <source>
        <dbReference type="Proteomes" id="UP000694846"/>
    </source>
</evidence>
<reference evidence="17" key="1">
    <citation type="submission" date="2025-08" db="UniProtKB">
        <authorList>
            <consortium name="RefSeq"/>
        </authorList>
    </citation>
    <scope>IDENTIFICATION</scope>
    <source>
        <tissue evidence="17">Whole body</tissue>
    </source>
</reference>
<dbReference type="Pfam" id="PF02793">
    <property type="entry name" value="HRM"/>
    <property type="match status" value="1"/>
</dbReference>
<evidence type="ECO:0000259" key="15">
    <source>
        <dbReference type="PROSITE" id="PS50261"/>
    </source>
</evidence>
<dbReference type="GO" id="GO:0008528">
    <property type="term" value="F:G protein-coupled peptide receptor activity"/>
    <property type="evidence" value="ECO:0007669"/>
    <property type="project" value="TreeGrafter"/>
</dbReference>
<gene>
    <name evidence="17" type="primary">LOC112692059</name>
</gene>
<dbReference type="OrthoDB" id="6022368at2759"/>
<comment type="subcellular location">
    <subcellularLocation>
        <location evidence="1">Cell membrane</location>
        <topology evidence="1">Multi-pass membrane protein</topology>
    </subcellularLocation>
</comment>
<evidence type="ECO:0000256" key="1">
    <source>
        <dbReference type="ARBA" id="ARBA00004651"/>
    </source>
</evidence>
<keyword evidence="16" id="KW-1185">Reference proteome</keyword>
<dbReference type="PROSITE" id="PS00650">
    <property type="entry name" value="G_PROTEIN_RECEP_F2_2"/>
    <property type="match status" value="1"/>
</dbReference>
<dbReference type="PROSITE" id="PS50227">
    <property type="entry name" value="G_PROTEIN_RECEP_F2_3"/>
    <property type="match status" value="1"/>
</dbReference>
<keyword evidence="6" id="KW-0297">G-protein coupled receptor</keyword>
<dbReference type="GO" id="GO:0007166">
    <property type="term" value="P:cell surface receptor signaling pathway"/>
    <property type="evidence" value="ECO:0007669"/>
    <property type="project" value="InterPro"/>
</dbReference>
<feature type="transmembrane region" description="Helical" evidence="13">
    <location>
        <begin position="328"/>
        <end position="348"/>
    </location>
</feature>
<evidence type="ECO:0000256" key="11">
    <source>
        <dbReference type="ARBA" id="ARBA00054836"/>
    </source>
</evidence>
<dbReference type="InterPro" id="IPR017983">
    <property type="entry name" value="GPCR_2_secretin-like_CS"/>
</dbReference>
<dbReference type="Gene3D" id="1.20.1070.10">
    <property type="entry name" value="Rhodopsin 7-helix transmembrane proteins"/>
    <property type="match status" value="1"/>
</dbReference>
<dbReference type="InterPro" id="IPR001879">
    <property type="entry name" value="GPCR_2_extracellular_dom"/>
</dbReference>
<dbReference type="GO" id="GO:0017046">
    <property type="term" value="F:peptide hormone binding"/>
    <property type="evidence" value="ECO:0007669"/>
    <property type="project" value="TreeGrafter"/>
</dbReference>
<dbReference type="InterPro" id="IPR036445">
    <property type="entry name" value="GPCR_2_extracell_dom_sf"/>
</dbReference>
<dbReference type="SMART" id="SM00008">
    <property type="entry name" value="HormR"/>
    <property type="match status" value="1"/>
</dbReference>
<keyword evidence="4 13" id="KW-0812">Transmembrane</keyword>
<dbReference type="PROSITE" id="PS50261">
    <property type="entry name" value="G_PROTEIN_RECEP_F2_4"/>
    <property type="match status" value="1"/>
</dbReference>
<name>A0A8B8GIF0_9HEMI</name>
<evidence type="ECO:0000256" key="13">
    <source>
        <dbReference type="SAM" id="Phobius"/>
    </source>
</evidence>
<proteinExistence type="inferred from homology"/>
<dbReference type="Pfam" id="PF00002">
    <property type="entry name" value="7tm_2"/>
    <property type="match status" value="1"/>
</dbReference>
<feature type="transmembrane region" description="Helical" evidence="13">
    <location>
        <begin position="205"/>
        <end position="224"/>
    </location>
</feature>
<feature type="transmembrane region" description="Helical" evidence="13">
    <location>
        <begin position="297"/>
        <end position="316"/>
    </location>
</feature>
<keyword evidence="9" id="KW-0325">Glycoprotein</keyword>
<feature type="transmembrane region" description="Helical" evidence="13">
    <location>
        <begin position="252"/>
        <end position="277"/>
    </location>
</feature>
<dbReference type="InterPro" id="IPR017981">
    <property type="entry name" value="GPCR_2-like_7TM"/>
</dbReference>
<dbReference type="GO" id="GO:0008036">
    <property type="term" value="F:diuretic hormone receptor activity"/>
    <property type="evidence" value="ECO:0007669"/>
    <property type="project" value="InterPro"/>
</dbReference>
<dbReference type="InterPro" id="IPR002001">
    <property type="entry name" value="GPCR_2_diuretic_rcpt"/>
</dbReference>
<dbReference type="PRINTS" id="PR00249">
    <property type="entry name" value="GPCRSECRETIN"/>
</dbReference>
<evidence type="ECO:0000256" key="10">
    <source>
        <dbReference type="ARBA" id="ARBA00023224"/>
    </source>
</evidence>
<comment type="similarity">
    <text evidence="2">Belongs to the G-protein coupled receptor 2 family.</text>
</comment>
<evidence type="ECO:0000256" key="6">
    <source>
        <dbReference type="ARBA" id="ARBA00023040"/>
    </source>
</evidence>
<evidence type="ECO:0000256" key="2">
    <source>
        <dbReference type="ARBA" id="ARBA00005314"/>
    </source>
</evidence>
<keyword evidence="3" id="KW-1003">Cell membrane</keyword>
<dbReference type="InterPro" id="IPR000832">
    <property type="entry name" value="GPCR_2_secretin-like"/>
</dbReference>
<dbReference type="InterPro" id="IPR050332">
    <property type="entry name" value="GPCR_2"/>
</dbReference>
<dbReference type="FunFam" id="1.20.1070.10:FF:000155">
    <property type="entry name" value="diuretic hormone receptor isoform X1"/>
    <property type="match status" value="1"/>
</dbReference>
<dbReference type="PRINTS" id="PR01127">
    <property type="entry name" value="DIUHORMONER"/>
</dbReference>
<feature type="transmembrane region" description="Helical" evidence="13">
    <location>
        <begin position="172"/>
        <end position="193"/>
    </location>
</feature>
<keyword evidence="5 13" id="KW-1133">Transmembrane helix</keyword>
<comment type="function">
    <text evidence="11">Receptor for the insect diurectic hormone. The activity of this receptor is mediated by G proteins which activate adenylyl cyclase.</text>
</comment>
<sequence length="451" mass="51445">MNITTINNTCETEKSPNPGWCPSLWDKLLCWKTSKPGVLVYQACFNELNGMKYDTSQNASRYCKSDGVWDEHSDYMHCRPLETNNPMYPDPSVVYTSYFYYGGYTISLVALVAAVSIFVYFKDLRCLRNTIHTNLMCTYILSDFTWILTSTLQEWLADSNSACVLLTFSLHYFVLTNFFWMFVEGLYLYILVVETFTRENIKLRVYMFIGWGIPLIIMIIWSIAKIITSLETEDQERNDSCAWMAPHPVNDWIYQGPAILVLIVNLIFLSKIMWVLITKLRSANSAETQQYRKASKALLVLIPLLGVTYILTMVGPTESGTYANYYSYGRATLLSMQGFMVAIFYCFVNSEVKNTFKHHFLRWNDARNLRTSGSRRFTYSKDWSPNTRSDSVRLARPSIIADTAINKGKRASTVSSSTTMTFIVSNGPGGGGLLSNSCQNRMLNVPPENPV</sequence>
<dbReference type="PANTHER" id="PTHR45620">
    <property type="entry name" value="PDF RECEPTOR-LIKE PROTEIN-RELATED"/>
    <property type="match status" value="1"/>
</dbReference>
<evidence type="ECO:0000256" key="8">
    <source>
        <dbReference type="ARBA" id="ARBA00023170"/>
    </source>
</evidence>
<evidence type="ECO:0000256" key="9">
    <source>
        <dbReference type="ARBA" id="ARBA00023180"/>
    </source>
</evidence>
<dbReference type="PANTHER" id="PTHR45620:SF15">
    <property type="entry name" value="DIURETIC HORMONE 44 RECEPTOR 1-RELATED"/>
    <property type="match status" value="1"/>
</dbReference>
<dbReference type="GO" id="GO:0007188">
    <property type="term" value="P:adenylate cyclase-modulating G protein-coupled receptor signaling pathway"/>
    <property type="evidence" value="ECO:0007669"/>
    <property type="project" value="TreeGrafter"/>
</dbReference>
<dbReference type="SUPFAM" id="SSF81321">
    <property type="entry name" value="Family A G protein-coupled receptor-like"/>
    <property type="match status" value="1"/>
</dbReference>
<accession>A0A8B8GIF0</accession>
<dbReference type="GO" id="GO:0005886">
    <property type="term" value="C:plasma membrane"/>
    <property type="evidence" value="ECO:0007669"/>
    <property type="project" value="UniProtKB-SubCell"/>
</dbReference>
<dbReference type="Gene3D" id="4.10.1240.10">
    <property type="entry name" value="GPCR, family 2, extracellular hormone receptor domain"/>
    <property type="match status" value="1"/>
</dbReference>
<dbReference type="PROSITE" id="PS00649">
    <property type="entry name" value="G_PROTEIN_RECEP_F2_1"/>
    <property type="match status" value="1"/>
</dbReference>
<keyword evidence="8" id="KW-0675">Receptor</keyword>
<organism evidence="16 17">
    <name type="scientific">Sipha flava</name>
    <name type="common">yellow sugarcane aphid</name>
    <dbReference type="NCBI Taxonomy" id="143950"/>
    <lineage>
        <taxon>Eukaryota</taxon>
        <taxon>Metazoa</taxon>
        <taxon>Ecdysozoa</taxon>
        <taxon>Arthropoda</taxon>
        <taxon>Hexapoda</taxon>
        <taxon>Insecta</taxon>
        <taxon>Pterygota</taxon>
        <taxon>Neoptera</taxon>
        <taxon>Paraneoptera</taxon>
        <taxon>Hemiptera</taxon>
        <taxon>Sternorrhyncha</taxon>
        <taxon>Aphidomorpha</taxon>
        <taxon>Aphidoidea</taxon>
        <taxon>Aphididae</taxon>
        <taxon>Sipha</taxon>
    </lineage>
</organism>